<sequence>MFGQSSDCAFGMVADVAVDDGGSVYVLDKGFDVIHVFDATGEFLYDVGRKGEGPGEFWGPLCLDVGPDGRIYVAGKSGVISVLLPDGRAAGFIDRSNHELVRSIRVTSTGRVYTTSLDVFKETVIDEYTGDLGDGTYVRSFGEAYGRGKNVDPRTELVFGGGFLDLARDDTMYYVQMTPQLVRVDGQAGDLLRTHRARFDELGAPAEPDYTEGSVEYMVGPMANAIVCLGDLGFLTVLGYPQKGPGDPGENVVDLYGEDGRLKCSSRLPGRFGVKCADARERIYVVEDRDDDEVVVRYDLAMNDLGAVIR</sequence>
<dbReference type="EMBL" id="JAGQHR010000030">
    <property type="protein sequence ID" value="MCA9726439.1"/>
    <property type="molecule type" value="Genomic_DNA"/>
</dbReference>
<dbReference type="Gene3D" id="2.120.10.30">
    <property type="entry name" value="TolB, C-terminal domain"/>
    <property type="match status" value="1"/>
</dbReference>
<comment type="caution">
    <text evidence="1">The sequence shown here is derived from an EMBL/GenBank/DDBJ whole genome shotgun (WGS) entry which is preliminary data.</text>
</comment>
<name>A0A956LVX1_UNCEI</name>
<dbReference type="Proteomes" id="UP000697710">
    <property type="component" value="Unassembled WGS sequence"/>
</dbReference>
<organism evidence="1 2">
    <name type="scientific">Eiseniibacteriota bacterium</name>
    <dbReference type="NCBI Taxonomy" id="2212470"/>
    <lineage>
        <taxon>Bacteria</taxon>
        <taxon>Candidatus Eiseniibacteriota</taxon>
    </lineage>
</organism>
<evidence type="ECO:0000313" key="1">
    <source>
        <dbReference type="EMBL" id="MCA9726439.1"/>
    </source>
</evidence>
<evidence type="ECO:0000313" key="2">
    <source>
        <dbReference type="Proteomes" id="UP000697710"/>
    </source>
</evidence>
<dbReference type="SUPFAM" id="SSF63829">
    <property type="entry name" value="Calcium-dependent phosphotriesterase"/>
    <property type="match status" value="1"/>
</dbReference>
<dbReference type="InterPro" id="IPR011042">
    <property type="entry name" value="6-blade_b-propeller_TolB-like"/>
</dbReference>
<dbReference type="AlphaFoldDB" id="A0A956LVX1"/>
<proteinExistence type="predicted"/>
<reference evidence="1" key="1">
    <citation type="submission" date="2020-04" db="EMBL/GenBank/DDBJ databases">
        <authorList>
            <person name="Zhang T."/>
        </authorList>
    </citation>
    <scope>NUCLEOTIDE SEQUENCE</scope>
    <source>
        <strain evidence="1">HKST-UBA01</strain>
    </source>
</reference>
<reference evidence="1" key="2">
    <citation type="journal article" date="2021" name="Microbiome">
        <title>Successional dynamics and alternative stable states in a saline activated sludge microbial community over 9 years.</title>
        <authorList>
            <person name="Wang Y."/>
            <person name="Ye J."/>
            <person name="Ju F."/>
            <person name="Liu L."/>
            <person name="Boyd J.A."/>
            <person name="Deng Y."/>
            <person name="Parks D.H."/>
            <person name="Jiang X."/>
            <person name="Yin X."/>
            <person name="Woodcroft B.J."/>
            <person name="Tyson G.W."/>
            <person name="Hugenholtz P."/>
            <person name="Polz M.F."/>
            <person name="Zhang T."/>
        </authorList>
    </citation>
    <scope>NUCLEOTIDE SEQUENCE</scope>
    <source>
        <strain evidence="1">HKST-UBA01</strain>
    </source>
</reference>
<protein>
    <submittedName>
        <fullName evidence="1">6-bladed beta-propeller</fullName>
    </submittedName>
</protein>
<dbReference type="Pfam" id="PF17170">
    <property type="entry name" value="DUF5128"/>
    <property type="match status" value="1"/>
</dbReference>
<gene>
    <name evidence="1" type="ORF">KC729_02075</name>
</gene>
<accession>A0A956LVX1</accession>